<name>D8P5I3_RALSL</name>
<dbReference type="EMBL" id="FP885907">
    <property type="protein sequence ID" value="CBJ54169.1"/>
    <property type="molecule type" value="Genomic_DNA"/>
</dbReference>
<proteinExistence type="predicted"/>
<sequence length="101" mass="10726">MPAAMRWARMVVLLDSLDRWGTVATGRRGAARGGKRDRKRAPGDVAREARETGRLAGFMLGRQADAAIGQIDEAGMARAGGSLERGPMAAPARAGQRRLIA</sequence>
<gene>
    <name evidence="2" type="ORF">RCFBP_mp30081</name>
</gene>
<evidence type="ECO:0000256" key="1">
    <source>
        <dbReference type="SAM" id="MobiDB-lite"/>
    </source>
</evidence>
<protein>
    <submittedName>
        <fullName evidence="2">Uncharacterized protein</fullName>
    </submittedName>
</protein>
<reference evidence="2" key="1">
    <citation type="journal article" date="2010" name="BMC Genomics">
        <title>Genomes of three tomato pathogens within the Ralstonia solanacearum species complex reveal significant evolutionary divergence.</title>
        <authorList>
            <person name="Remenant B."/>
            <person name="Coupat-Goutaland B."/>
            <person name="Guidot A."/>
            <person name="Cellier G."/>
            <person name="Wicker E."/>
            <person name="Allen C."/>
            <person name="Fegan M."/>
            <person name="Pruvost O."/>
            <person name="Elbaz M."/>
            <person name="Calteau A."/>
            <person name="Salvignol G."/>
            <person name="Mornico D."/>
            <person name="Mangenot S."/>
            <person name="Barbe V."/>
            <person name="Medigue C."/>
            <person name="Prior P."/>
        </authorList>
    </citation>
    <scope>NUCLEOTIDE SEQUENCE [LARGE SCALE GENOMIC DNA]</scope>
    <source>
        <strain evidence="2">CFBP2957</strain>
        <plasmid evidence="2">RCFBPv3_mp</plasmid>
    </source>
</reference>
<evidence type="ECO:0000313" key="2">
    <source>
        <dbReference type="EMBL" id="CBJ54169.1"/>
    </source>
</evidence>
<organism evidence="2">
    <name type="scientific">Ralstonia solanacearum CFBP2957</name>
    <dbReference type="NCBI Taxonomy" id="859656"/>
    <lineage>
        <taxon>Bacteria</taxon>
        <taxon>Pseudomonadati</taxon>
        <taxon>Pseudomonadota</taxon>
        <taxon>Betaproteobacteria</taxon>
        <taxon>Burkholderiales</taxon>
        <taxon>Burkholderiaceae</taxon>
        <taxon>Ralstonia</taxon>
        <taxon>Ralstonia solanacearum species complex</taxon>
    </lineage>
</organism>
<reference evidence="2" key="2">
    <citation type="submission" date="2010-02" db="EMBL/GenBank/DDBJ databases">
        <authorList>
            <person name="Genoscope - CEA"/>
        </authorList>
    </citation>
    <scope>NUCLEOTIDE SEQUENCE</scope>
    <source>
        <strain evidence="2">CFBP2957</strain>
        <plasmid evidence="2">RCFBPv3_mp</plasmid>
    </source>
</reference>
<geneLocation type="plasmid" evidence="2">
    <name>RCFBPv3_mp</name>
</geneLocation>
<feature type="region of interest" description="Disordered" evidence="1">
    <location>
        <begin position="25"/>
        <end position="48"/>
    </location>
</feature>
<dbReference type="PATRIC" id="fig|859656.5.peg.4554"/>
<feature type="region of interest" description="Disordered" evidence="1">
    <location>
        <begin position="80"/>
        <end position="101"/>
    </location>
</feature>
<keyword evidence="2" id="KW-0614">Plasmid</keyword>
<feature type="compositionally biased region" description="Basic residues" evidence="1">
    <location>
        <begin position="29"/>
        <end position="39"/>
    </location>
</feature>
<dbReference type="AlphaFoldDB" id="D8P5I3"/>
<accession>D8P5I3</accession>